<comment type="caution">
    <text evidence="1">The sequence shown here is derived from an EMBL/GenBank/DDBJ whole genome shotgun (WGS) entry which is preliminary data.</text>
</comment>
<proteinExistence type="predicted"/>
<evidence type="ECO:0000313" key="2">
    <source>
        <dbReference type="Proteomes" id="UP000789920"/>
    </source>
</evidence>
<reference evidence="1" key="1">
    <citation type="submission" date="2021-06" db="EMBL/GenBank/DDBJ databases">
        <authorList>
            <person name="Kallberg Y."/>
            <person name="Tangrot J."/>
            <person name="Rosling A."/>
        </authorList>
    </citation>
    <scope>NUCLEOTIDE SEQUENCE</scope>
    <source>
        <strain evidence="1">MA461A</strain>
    </source>
</reference>
<dbReference type="Proteomes" id="UP000789920">
    <property type="component" value="Unassembled WGS sequence"/>
</dbReference>
<accession>A0ACA9Q9F0</accession>
<evidence type="ECO:0000313" key="1">
    <source>
        <dbReference type="EMBL" id="CAG8735814.1"/>
    </source>
</evidence>
<feature type="non-terminal residue" evidence="1">
    <location>
        <position position="1"/>
    </location>
</feature>
<keyword evidence="2" id="KW-1185">Reference proteome</keyword>
<dbReference type="EMBL" id="CAJVQC010027241">
    <property type="protein sequence ID" value="CAG8735814.1"/>
    <property type="molecule type" value="Genomic_DNA"/>
</dbReference>
<sequence>YSLLLAGHEELVAELHEETKTFIPRERVNKDEVSILFDIIRLRDESGGHDEQTAMAELLNCNIVTVSILDNEAGGHYVPLVPNEEELNNSLYLAKLLLKQTIAAAAKQKDIRADKPPLLTDYETGGTADDLELIKKVIRKIKDDNPGDQNKVHGQIEESLQEIIIAGKMTFELTMEGPFTLSFEPYKVAADQIQEAVNLAGEISTKTAANYDDLTDNSPGSIIFKMVRLDDNKLPDEDIEVENWDPSSIGESSENIGKAHYKGGPLNATEIALIKSSTTREKVAENQNKITFRREFRTVGGNAALPDTPENNTLIDNYNKDGITGTQAGNAYNQEEYLEGSTNDNRDLRNRDSVYTRQKKIKVLAYKAAFMQAPPGNNNGRFFGPNGPVIADRSGEIVGWFTTKLTPVDARRAFENAQSWISDTGQITYFLDPVDVVNTAREEALYFLAGKMVPLYQSNGQTTRNFNPLKVKRNQLEEAHQILTAIAGENTLNNLKDDSDLARRIALLEDY</sequence>
<gene>
    <name evidence="1" type="ORF">RPERSI_LOCUS12643</name>
</gene>
<name>A0ACA9Q9F0_9GLOM</name>
<protein>
    <submittedName>
        <fullName evidence="1">19573_t:CDS:1</fullName>
    </submittedName>
</protein>
<organism evidence="1 2">
    <name type="scientific">Racocetra persica</name>
    <dbReference type="NCBI Taxonomy" id="160502"/>
    <lineage>
        <taxon>Eukaryota</taxon>
        <taxon>Fungi</taxon>
        <taxon>Fungi incertae sedis</taxon>
        <taxon>Mucoromycota</taxon>
        <taxon>Glomeromycotina</taxon>
        <taxon>Glomeromycetes</taxon>
        <taxon>Diversisporales</taxon>
        <taxon>Gigasporaceae</taxon>
        <taxon>Racocetra</taxon>
    </lineage>
</organism>